<evidence type="ECO:0000313" key="2">
    <source>
        <dbReference type="Proteomes" id="UP000829362"/>
    </source>
</evidence>
<dbReference type="Proteomes" id="UP000829362">
    <property type="component" value="Segment"/>
</dbReference>
<proteinExistence type="predicted"/>
<evidence type="ECO:0000313" key="1">
    <source>
        <dbReference type="EMBL" id="UNH61148.1"/>
    </source>
</evidence>
<reference evidence="1" key="1">
    <citation type="submission" date="2021-11" db="EMBL/GenBank/DDBJ databases">
        <authorList>
            <person name="Rong C."/>
            <person name="Yang Y."/>
            <person name="Li S."/>
            <person name="Zhou K."/>
            <person name="Xu Y."/>
            <person name="Zhang R."/>
            <person name="Zhang Y."/>
        </authorList>
    </citation>
    <scope>NUCLEOTIDE SEQUENCE</scope>
</reference>
<accession>A0AC61TSE1</accession>
<dbReference type="EMBL" id="OL473597">
    <property type="protein sequence ID" value="UNH61148.1"/>
    <property type="molecule type" value="Genomic_DNA"/>
</dbReference>
<sequence length="225" mass="25556">MARIDLHNFFKYYDEKNPNHIRAVQWLEDNLPEEFLDDSETEWVGIYRSRQQQPSGVLDVPYYNQIDNYRDAHRTCNSSACAMCLAYLRPGSIKGDDEYIKKVFAIGDTTDHSVQTKVLQSYGVQSQFHYNLTFADLDVSLERGKPVVIGILHRGSLKRPTGGHMVVVIGKTEDGSGYYIHDPYGSLNDNYTGPVSNGKRVIYSKAVLQHRWCPGGNDGWGRIFA</sequence>
<protein>
    <submittedName>
        <fullName evidence="1">C39 family peptidase</fullName>
    </submittedName>
</protein>
<name>A0AC61TSE1_9CAUD</name>
<organism evidence="1 2">
    <name type="scientific">Synechococcus phage S-SZBM1</name>
    <dbReference type="NCBI Taxonomy" id="2926475"/>
    <lineage>
        <taxon>Viruses</taxon>
        <taxon>Duplodnaviria</taxon>
        <taxon>Heunggongvirae</taxon>
        <taxon>Uroviricota</taxon>
        <taxon>Caudoviricetes</taxon>
        <taxon>Pantevenvirales</taxon>
        <taxon>Kyanoviridae</taxon>
        <taxon>Shenzhenivirus</taxon>
        <taxon>Shenzhenivirus sszbm1</taxon>
    </lineage>
</organism>
<keyword evidence="2" id="KW-1185">Reference proteome</keyword>
<gene>
    <name evidence="1" type="ORF">SSZBM1_31</name>
</gene>